<keyword evidence="6" id="KW-1133">Transmembrane helix</keyword>
<evidence type="ECO:0000256" key="12">
    <source>
        <dbReference type="ARBA" id="ARBA00023303"/>
    </source>
</evidence>
<evidence type="ECO:0000313" key="17">
    <source>
        <dbReference type="EMBL" id="CAX61019.1"/>
    </source>
</evidence>
<dbReference type="GeneID" id="90513453"/>
<evidence type="ECO:0000256" key="2">
    <source>
        <dbReference type="ARBA" id="ARBA00010333"/>
    </source>
</evidence>
<evidence type="ECO:0000256" key="6">
    <source>
        <dbReference type="ARBA" id="ARBA00022989"/>
    </source>
</evidence>
<feature type="signal peptide" evidence="13">
    <location>
        <begin position="1"/>
        <end position="26"/>
    </location>
</feature>
<dbReference type="InterPro" id="IPR001320">
    <property type="entry name" value="Iontro_rcpt_C"/>
</dbReference>
<feature type="domain" description="Ionotropic glutamate receptor L-glutamate and glycine-binding" evidence="16">
    <location>
        <begin position="42"/>
        <end position="87"/>
    </location>
</feature>
<keyword evidence="8" id="KW-0472">Membrane</keyword>
<dbReference type="KEGG" id="ebi:EbC_34880"/>
<comment type="subcellular location">
    <subcellularLocation>
        <location evidence="1">Membrane</location>
        <topology evidence="1">Multi-pass membrane protein</topology>
    </subcellularLocation>
</comment>
<dbReference type="InterPro" id="IPR001638">
    <property type="entry name" value="Solute-binding_3/MltF_N"/>
</dbReference>
<dbReference type="Gene3D" id="3.40.190.10">
    <property type="entry name" value="Periplasmic binding protein-like II"/>
    <property type="match status" value="2"/>
</dbReference>
<evidence type="ECO:0000256" key="3">
    <source>
        <dbReference type="ARBA" id="ARBA00022448"/>
    </source>
</evidence>
<evidence type="ECO:0000256" key="8">
    <source>
        <dbReference type="ARBA" id="ARBA00023136"/>
    </source>
</evidence>
<evidence type="ECO:0000256" key="1">
    <source>
        <dbReference type="ARBA" id="ARBA00004141"/>
    </source>
</evidence>
<dbReference type="SMART" id="SM00079">
    <property type="entry name" value="PBPe"/>
    <property type="match status" value="1"/>
</dbReference>
<organism evidence="18">
    <name type="scientific">Erwinia billingiae (strain Eb661)</name>
    <dbReference type="NCBI Taxonomy" id="634500"/>
    <lineage>
        <taxon>Bacteria</taxon>
        <taxon>Pseudomonadati</taxon>
        <taxon>Pseudomonadota</taxon>
        <taxon>Gammaproteobacteria</taxon>
        <taxon>Enterobacterales</taxon>
        <taxon>Erwiniaceae</taxon>
        <taxon>Erwinia</taxon>
    </lineage>
</organism>
<evidence type="ECO:0000259" key="15">
    <source>
        <dbReference type="SMART" id="SM00079"/>
    </source>
</evidence>
<dbReference type="SMART" id="SM00918">
    <property type="entry name" value="Lig_chan-Glu_bd"/>
    <property type="match status" value="1"/>
</dbReference>
<keyword evidence="3" id="KW-0813">Transport</keyword>
<evidence type="ECO:0000256" key="10">
    <source>
        <dbReference type="ARBA" id="ARBA00023180"/>
    </source>
</evidence>
<evidence type="ECO:0000256" key="7">
    <source>
        <dbReference type="ARBA" id="ARBA00023065"/>
    </source>
</evidence>
<protein>
    <submittedName>
        <fullName evidence="17">Octopine ABC transporter, extracellular solute-binding protein</fullName>
    </submittedName>
</protein>
<dbReference type="GO" id="GO:0015276">
    <property type="term" value="F:ligand-gated monoatomic ion channel activity"/>
    <property type="evidence" value="ECO:0007669"/>
    <property type="project" value="InterPro"/>
</dbReference>
<dbReference type="SUPFAM" id="SSF53850">
    <property type="entry name" value="Periplasmic binding protein-like II"/>
    <property type="match status" value="1"/>
</dbReference>
<dbReference type="GO" id="GO:0016020">
    <property type="term" value="C:membrane"/>
    <property type="evidence" value="ECO:0007669"/>
    <property type="project" value="UniProtKB-SubCell"/>
</dbReference>
<feature type="domain" description="Ionotropic glutamate receptor C-terminal" evidence="15">
    <location>
        <begin position="31"/>
        <end position="277"/>
    </location>
</feature>
<dbReference type="AlphaFoldDB" id="D8MW12"/>
<dbReference type="HOGENOM" id="CLU_019602_18_0_6"/>
<keyword evidence="18" id="KW-1185">Reference proteome</keyword>
<name>D8MW12_ERWBE</name>
<evidence type="ECO:0000259" key="16">
    <source>
        <dbReference type="SMART" id="SM00918"/>
    </source>
</evidence>
<keyword evidence="4" id="KW-0812">Transmembrane</keyword>
<dbReference type="EMBL" id="FP236843">
    <property type="protein sequence ID" value="CAX61019.1"/>
    <property type="molecule type" value="Genomic_DNA"/>
</dbReference>
<dbReference type="InterPro" id="IPR019594">
    <property type="entry name" value="Glu/Gly-bd"/>
</dbReference>
<keyword evidence="10" id="KW-0325">Glycoprotein</keyword>
<evidence type="ECO:0000313" key="18">
    <source>
        <dbReference type="Proteomes" id="UP000008793"/>
    </source>
</evidence>
<evidence type="ECO:0000256" key="9">
    <source>
        <dbReference type="ARBA" id="ARBA00023170"/>
    </source>
</evidence>
<keyword evidence="5 13" id="KW-0732">Signal</keyword>
<dbReference type="STRING" id="634500.EbC_34880"/>
<keyword evidence="12" id="KW-0407">Ion channel</keyword>
<evidence type="ECO:0000256" key="11">
    <source>
        <dbReference type="ARBA" id="ARBA00023286"/>
    </source>
</evidence>
<evidence type="ECO:0000259" key="14">
    <source>
        <dbReference type="SMART" id="SM00062"/>
    </source>
</evidence>
<dbReference type="Pfam" id="PF00497">
    <property type="entry name" value="SBP_bac_3"/>
    <property type="match status" value="1"/>
</dbReference>
<keyword evidence="7" id="KW-0406">Ion transport</keyword>
<dbReference type="PANTHER" id="PTHR35936">
    <property type="entry name" value="MEMBRANE-BOUND LYTIC MUREIN TRANSGLYCOSYLASE F"/>
    <property type="match status" value="1"/>
</dbReference>
<dbReference type="Proteomes" id="UP000008793">
    <property type="component" value="Chromosome"/>
</dbReference>
<keyword evidence="11" id="KW-1071">Ligand-gated ion channel</keyword>
<evidence type="ECO:0000256" key="13">
    <source>
        <dbReference type="SAM" id="SignalP"/>
    </source>
</evidence>
<accession>D8MW12</accession>
<comment type="similarity">
    <text evidence="2">Belongs to the bacterial solute-binding protein 3 family.</text>
</comment>
<dbReference type="eggNOG" id="COG0834">
    <property type="taxonomic scope" value="Bacteria"/>
</dbReference>
<keyword evidence="9" id="KW-0675">Receptor</keyword>
<feature type="domain" description="Solute-binding protein family 3/N-terminal" evidence="14">
    <location>
        <begin position="31"/>
        <end position="278"/>
    </location>
</feature>
<dbReference type="RefSeq" id="WP_013203503.1">
    <property type="nucleotide sequence ID" value="NC_014306.1"/>
</dbReference>
<dbReference type="SMART" id="SM00062">
    <property type="entry name" value="PBPb"/>
    <property type="match status" value="1"/>
</dbReference>
<evidence type="ECO:0000256" key="4">
    <source>
        <dbReference type="ARBA" id="ARBA00022692"/>
    </source>
</evidence>
<sequence>MILTRKRFLTGAIAALGLLVLPQLQARDLSSLTFATEGAFPPYNQTTPSGEIVGFEPDMIKEIAKRAGFNYKIVAQSWGGMIPGLLDGKYDAIVDAVSITPKRQETINFTSPYINGGSGFVTTKDSSIPSLPGTGTRISLTDDAASKPAIDSIAKLVKGKTIGVQVATIQADFLKKYFGDIATIRTYPGGKDTFFDLDAGRVDMVMAAVPNLTAYVKRSNGNGALTGYTFQNGVLGSGSAIGMRKDDTELQAKLNTAIDSMVKDGTMKALIVKWFGMDLSPQ</sequence>
<proteinExistence type="inferred from homology"/>
<evidence type="ECO:0000256" key="5">
    <source>
        <dbReference type="ARBA" id="ARBA00022729"/>
    </source>
</evidence>
<gene>
    <name evidence="17" type="ordered locus">EbC_34880</name>
</gene>
<feature type="chain" id="PRO_5003118283" evidence="13">
    <location>
        <begin position="27"/>
        <end position="282"/>
    </location>
</feature>
<reference evidence="17 18" key="1">
    <citation type="journal article" date="2010" name="BMC Genomics">
        <title>Genome comparison of the epiphytic bacteria Erwinia billingiae and E. tasmaniensis with the pear pathogen E. pyrifoliae.</title>
        <authorList>
            <person name="Kube M."/>
            <person name="Migdoll A.M."/>
            <person name="Gehring I."/>
            <person name="Heitmann K."/>
            <person name="Mayer Y."/>
            <person name="Kuhl H."/>
            <person name="Knaust F."/>
            <person name="Geider K."/>
            <person name="Reinhardt R."/>
        </authorList>
    </citation>
    <scope>NUCLEOTIDE SEQUENCE [LARGE SCALE GENOMIC DNA]</scope>
    <source>
        <strain evidence="17 18">Eb661</strain>
    </source>
</reference>
<dbReference type="PANTHER" id="PTHR35936:SF19">
    <property type="entry name" value="AMINO-ACID-BINDING PROTEIN YXEM-RELATED"/>
    <property type="match status" value="1"/>
</dbReference>